<sequence length="103" mass="11923">MSSILSKKNVKITLLSTIIPLGVWGGIELKKVSEQKSKENKSKPLNYENYSIEKIQKQRKELMNEKSKLEAEVLTIMAKKEKAELIYNQNLNRSKRTTNDQQN</sequence>
<evidence type="ECO:0000313" key="2">
    <source>
        <dbReference type="EMBL" id="PVZ97836.1"/>
    </source>
</evidence>
<comment type="caution">
    <text evidence="2">The sequence shown here is derived from an EMBL/GenBank/DDBJ whole genome shotgun (WGS) entry which is preliminary data.</text>
</comment>
<dbReference type="EMBL" id="MBFU01000721">
    <property type="protein sequence ID" value="PVZ97836.1"/>
    <property type="molecule type" value="Genomic_DNA"/>
</dbReference>
<dbReference type="AlphaFoldDB" id="A0A2U1IYD8"/>
<accession>A0A2U1IYD8</accession>
<name>A0A2U1IYD8_SMIAN</name>
<evidence type="ECO:0000256" key="1">
    <source>
        <dbReference type="SAM" id="Coils"/>
    </source>
</evidence>
<gene>
    <name evidence="2" type="ORF">BB558_006194</name>
</gene>
<protein>
    <submittedName>
        <fullName evidence="2">Uncharacterized protein</fullName>
    </submittedName>
</protein>
<reference evidence="2 3" key="1">
    <citation type="journal article" date="2018" name="MBio">
        <title>Comparative Genomics Reveals the Core Gene Toolbox for the Fungus-Insect Symbiosis.</title>
        <authorList>
            <person name="Wang Y."/>
            <person name="Stata M."/>
            <person name="Wang W."/>
            <person name="Stajich J.E."/>
            <person name="White M.M."/>
            <person name="Moncalvo J.M."/>
        </authorList>
    </citation>
    <scope>NUCLEOTIDE SEQUENCE [LARGE SCALE GENOMIC DNA]</scope>
    <source>
        <strain evidence="2 3">AUS-126-30</strain>
    </source>
</reference>
<dbReference type="Proteomes" id="UP000245591">
    <property type="component" value="Unassembled WGS sequence"/>
</dbReference>
<organism evidence="2 3">
    <name type="scientific">Smittium angustum</name>
    <dbReference type="NCBI Taxonomy" id="133377"/>
    <lineage>
        <taxon>Eukaryota</taxon>
        <taxon>Fungi</taxon>
        <taxon>Fungi incertae sedis</taxon>
        <taxon>Zoopagomycota</taxon>
        <taxon>Kickxellomycotina</taxon>
        <taxon>Harpellomycetes</taxon>
        <taxon>Harpellales</taxon>
        <taxon>Legeriomycetaceae</taxon>
        <taxon>Smittium</taxon>
    </lineage>
</organism>
<feature type="coiled-coil region" evidence="1">
    <location>
        <begin position="52"/>
        <end position="79"/>
    </location>
</feature>
<proteinExistence type="predicted"/>
<keyword evidence="1" id="KW-0175">Coiled coil</keyword>
<keyword evidence="3" id="KW-1185">Reference proteome</keyword>
<evidence type="ECO:0000313" key="3">
    <source>
        <dbReference type="Proteomes" id="UP000245591"/>
    </source>
</evidence>